<evidence type="ECO:0000313" key="2">
    <source>
        <dbReference type="Proteomes" id="UP000326678"/>
    </source>
</evidence>
<proteinExistence type="predicted"/>
<dbReference type="AlphaFoldDB" id="A0A5P8WA14"/>
<dbReference type="EMBL" id="CP045227">
    <property type="protein sequence ID" value="QFS49625.1"/>
    <property type="molecule type" value="Genomic_DNA"/>
</dbReference>
<gene>
    <name evidence="1" type="ORF">GXM_07119</name>
</gene>
<organism evidence="1 2">
    <name type="scientific">Nostoc sphaeroides CCNUC1</name>
    <dbReference type="NCBI Taxonomy" id="2653204"/>
    <lineage>
        <taxon>Bacteria</taxon>
        <taxon>Bacillati</taxon>
        <taxon>Cyanobacteriota</taxon>
        <taxon>Cyanophyceae</taxon>
        <taxon>Nostocales</taxon>
        <taxon>Nostocaceae</taxon>
        <taxon>Nostoc</taxon>
    </lineage>
</organism>
<keyword evidence="2" id="KW-1185">Reference proteome</keyword>
<evidence type="ECO:0000313" key="1">
    <source>
        <dbReference type="EMBL" id="QFS49625.1"/>
    </source>
</evidence>
<name>A0A5P8WA14_9NOSO</name>
<accession>A0A5P8WA14</accession>
<protein>
    <submittedName>
        <fullName evidence="1">Uncharacterized protein</fullName>
    </submittedName>
</protein>
<sequence>MNVIASIEQININPQVLQTASNPYTGLYKAINELNHSLITNVRQLLTFVLAK</sequence>
<dbReference type="KEGG" id="nsh:GXM_07119"/>
<dbReference type="Proteomes" id="UP000326678">
    <property type="component" value="Chromosome Gxm2"/>
</dbReference>
<reference evidence="1 2" key="1">
    <citation type="submission" date="2019-10" db="EMBL/GenBank/DDBJ databases">
        <title>Genomic and transcriptomic insights into the perfect genentic adaptation of a filamentous nitrogen-fixing cyanobacterium to rice fields.</title>
        <authorList>
            <person name="Chen Z."/>
        </authorList>
    </citation>
    <scope>NUCLEOTIDE SEQUENCE [LARGE SCALE GENOMIC DNA]</scope>
    <source>
        <strain evidence="1">CCNUC1</strain>
    </source>
</reference>